<sequence>MILGFGPLAILLPHGSLARTVVLFCAAVLFAIGVMIFVSVVEGGDPSARTSEVSTKTVAPGPFGGRPCEPFCGPELSVR</sequence>
<keyword evidence="3" id="KW-1185">Reference proteome</keyword>
<accession>A0A370H6R0</accession>
<keyword evidence="1" id="KW-0472">Membrane</keyword>
<name>A0A370H6R0_9NOCA</name>
<proteinExistence type="predicted"/>
<evidence type="ECO:0000256" key="1">
    <source>
        <dbReference type="SAM" id="Phobius"/>
    </source>
</evidence>
<dbReference type="Proteomes" id="UP000255355">
    <property type="component" value="Unassembled WGS sequence"/>
</dbReference>
<feature type="transmembrane region" description="Helical" evidence="1">
    <location>
        <begin position="20"/>
        <end position="41"/>
    </location>
</feature>
<comment type="caution">
    <text evidence="2">The sequence shown here is derived from an EMBL/GenBank/DDBJ whole genome shotgun (WGS) entry which is preliminary data.</text>
</comment>
<protein>
    <submittedName>
        <fullName evidence="2">Uncharacterized protein</fullName>
    </submittedName>
</protein>
<reference evidence="2 3" key="1">
    <citation type="submission" date="2018-07" db="EMBL/GenBank/DDBJ databases">
        <title>Genomic Encyclopedia of Type Strains, Phase IV (KMG-IV): sequencing the most valuable type-strain genomes for metagenomic binning, comparative biology and taxonomic classification.</title>
        <authorList>
            <person name="Goeker M."/>
        </authorList>
    </citation>
    <scope>NUCLEOTIDE SEQUENCE [LARGE SCALE GENOMIC DNA]</scope>
    <source>
        <strain evidence="2 3">DSM 44952</strain>
    </source>
</reference>
<dbReference type="AlphaFoldDB" id="A0A370H6R0"/>
<evidence type="ECO:0000313" key="2">
    <source>
        <dbReference type="EMBL" id="RDI52092.1"/>
    </source>
</evidence>
<dbReference type="EMBL" id="QQAZ01000004">
    <property type="protein sequence ID" value="RDI52092.1"/>
    <property type="molecule type" value="Genomic_DNA"/>
</dbReference>
<evidence type="ECO:0000313" key="3">
    <source>
        <dbReference type="Proteomes" id="UP000255355"/>
    </source>
</evidence>
<gene>
    <name evidence="2" type="ORF">DFR68_104580</name>
</gene>
<organism evidence="2 3">
    <name type="scientific">Nocardia mexicana</name>
    <dbReference type="NCBI Taxonomy" id="279262"/>
    <lineage>
        <taxon>Bacteria</taxon>
        <taxon>Bacillati</taxon>
        <taxon>Actinomycetota</taxon>
        <taxon>Actinomycetes</taxon>
        <taxon>Mycobacteriales</taxon>
        <taxon>Nocardiaceae</taxon>
        <taxon>Nocardia</taxon>
    </lineage>
</organism>
<keyword evidence="1" id="KW-1133">Transmembrane helix</keyword>
<keyword evidence="1" id="KW-0812">Transmembrane</keyword>
<dbReference type="STRING" id="1210089.GCA_001613165_05076"/>